<accession>A0AAV3YTM4</accession>
<name>A0AAV3YTM4_9GAST</name>
<protein>
    <submittedName>
        <fullName evidence="1">Uncharacterized protein</fullName>
    </submittedName>
</protein>
<keyword evidence="2" id="KW-1185">Reference proteome</keyword>
<organism evidence="1 2">
    <name type="scientific">Plakobranchus ocellatus</name>
    <dbReference type="NCBI Taxonomy" id="259542"/>
    <lineage>
        <taxon>Eukaryota</taxon>
        <taxon>Metazoa</taxon>
        <taxon>Spiralia</taxon>
        <taxon>Lophotrochozoa</taxon>
        <taxon>Mollusca</taxon>
        <taxon>Gastropoda</taxon>
        <taxon>Heterobranchia</taxon>
        <taxon>Euthyneura</taxon>
        <taxon>Panpulmonata</taxon>
        <taxon>Sacoglossa</taxon>
        <taxon>Placobranchoidea</taxon>
        <taxon>Plakobranchidae</taxon>
        <taxon>Plakobranchus</taxon>
    </lineage>
</organism>
<reference evidence="1 2" key="1">
    <citation type="journal article" date="2021" name="Elife">
        <title>Chloroplast acquisition without the gene transfer in kleptoplastic sea slugs, Plakobranchus ocellatus.</title>
        <authorList>
            <person name="Maeda T."/>
            <person name="Takahashi S."/>
            <person name="Yoshida T."/>
            <person name="Shimamura S."/>
            <person name="Takaki Y."/>
            <person name="Nagai Y."/>
            <person name="Toyoda A."/>
            <person name="Suzuki Y."/>
            <person name="Arimoto A."/>
            <person name="Ishii H."/>
            <person name="Satoh N."/>
            <person name="Nishiyama T."/>
            <person name="Hasebe M."/>
            <person name="Maruyama T."/>
            <person name="Minagawa J."/>
            <person name="Obokata J."/>
            <person name="Shigenobu S."/>
        </authorList>
    </citation>
    <scope>NUCLEOTIDE SEQUENCE [LARGE SCALE GENOMIC DNA]</scope>
</reference>
<evidence type="ECO:0000313" key="2">
    <source>
        <dbReference type="Proteomes" id="UP000735302"/>
    </source>
</evidence>
<sequence length="79" mass="8942">MDRAVHLRPPFYPEVKGVLEAERRTYFSALSSLKHPLLFRYLNSDFSFGALNVSLSRIRNNCLEIAIATASGILSVMRN</sequence>
<gene>
    <name evidence="1" type="ORF">PoB_001291900</name>
</gene>
<dbReference type="EMBL" id="BLXT01001518">
    <property type="protein sequence ID" value="GFN86413.1"/>
    <property type="molecule type" value="Genomic_DNA"/>
</dbReference>
<comment type="caution">
    <text evidence="1">The sequence shown here is derived from an EMBL/GenBank/DDBJ whole genome shotgun (WGS) entry which is preliminary data.</text>
</comment>
<proteinExistence type="predicted"/>
<dbReference type="AlphaFoldDB" id="A0AAV3YTM4"/>
<evidence type="ECO:0000313" key="1">
    <source>
        <dbReference type="EMBL" id="GFN86413.1"/>
    </source>
</evidence>
<dbReference type="Proteomes" id="UP000735302">
    <property type="component" value="Unassembled WGS sequence"/>
</dbReference>